<evidence type="ECO:0008006" key="4">
    <source>
        <dbReference type="Google" id="ProtNLM"/>
    </source>
</evidence>
<evidence type="ECO:0000256" key="1">
    <source>
        <dbReference type="SAM" id="MobiDB-lite"/>
    </source>
</evidence>
<protein>
    <recommendedName>
        <fullName evidence="4">DUF4460 domain-containing protein</fullName>
    </recommendedName>
</protein>
<feature type="compositionally biased region" description="Basic and acidic residues" evidence="1">
    <location>
        <begin position="279"/>
        <end position="290"/>
    </location>
</feature>
<comment type="caution">
    <text evidence="2">The sequence shown here is derived from an EMBL/GenBank/DDBJ whole genome shotgun (WGS) entry which is preliminary data.</text>
</comment>
<evidence type="ECO:0000313" key="3">
    <source>
        <dbReference type="Proteomes" id="UP001150538"/>
    </source>
</evidence>
<dbReference type="Proteomes" id="UP001150538">
    <property type="component" value="Unassembled WGS sequence"/>
</dbReference>
<reference evidence="2" key="1">
    <citation type="submission" date="2022-07" db="EMBL/GenBank/DDBJ databases">
        <title>Phylogenomic reconstructions and comparative analyses of Kickxellomycotina fungi.</title>
        <authorList>
            <person name="Reynolds N.K."/>
            <person name="Stajich J.E."/>
            <person name="Barry K."/>
            <person name="Grigoriev I.V."/>
            <person name="Crous P."/>
            <person name="Smith M.E."/>
        </authorList>
    </citation>
    <scope>NUCLEOTIDE SEQUENCE</scope>
    <source>
        <strain evidence="2">NBRC 100468</strain>
    </source>
</reference>
<dbReference type="EMBL" id="JANBPU010000003">
    <property type="protein sequence ID" value="KAJ1921756.1"/>
    <property type="molecule type" value="Genomic_DNA"/>
</dbReference>
<name>A0A9W8A3M3_9FUNG</name>
<evidence type="ECO:0000313" key="2">
    <source>
        <dbReference type="EMBL" id="KAJ1921756.1"/>
    </source>
</evidence>
<feature type="region of interest" description="Disordered" evidence="1">
    <location>
        <begin position="243"/>
        <end position="290"/>
    </location>
</feature>
<dbReference type="AlphaFoldDB" id="A0A9W8A3M3"/>
<organism evidence="2 3">
    <name type="scientific">Mycoemilia scoparia</name>
    <dbReference type="NCBI Taxonomy" id="417184"/>
    <lineage>
        <taxon>Eukaryota</taxon>
        <taxon>Fungi</taxon>
        <taxon>Fungi incertae sedis</taxon>
        <taxon>Zoopagomycota</taxon>
        <taxon>Kickxellomycotina</taxon>
        <taxon>Kickxellomycetes</taxon>
        <taxon>Kickxellales</taxon>
        <taxon>Kickxellaceae</taxon>
        <taxon>Mycoemilia</taxon>
    </lineage>
</organism>
<accession>A0A9W8A3M3</accession>
<proteinExistence type="predicted"/>
<sequence length="410" mass="47605">MVKKRSHQHNFRRIFRRVLKKIHPDFFVSAIARENNEIALHRLSTKLMPIYTNIVAQPGNIQFKKLTLQIYYHTQDNKLDFHRRDVSEVYRDTPDEFSERLGKVEIVIPEVTREEVLKAKGYSKVKTLIFLIRLCNVFNIELSALELQVAEEYISKRYRGLLPELYKHQNDSGKEKSDIRLIVRDLGVIHSKILKDYVNNQKIEADSETLKKIAKMVENKNEFATRNDNADHVAEIPNYDILKNAVDPTPPDTEIDDPYSEISGENVNSKPQDESTAVKAEEAGDDKDIPNDQITALPLNVRPSLTSKEKIEAHKKKPLTVLIPMNVFFDGDLKKKRHPAILRRLDNVAKQLNYDEWKDLPVMAVKKLRDNDEILMSDKYPGYIIFCETTSVRDENLEEIRKTRNKISQS</sequence>
<keyword evidence="3" id="KW-1185">Reference proteome</keyword>
<gene>
    <name evidence="2" type="ORF">H4219_000489</name>
</gene>